<evidence type="ECO:0000259" key="2">
    <source>
        <dbReference type="Pfam" id="PF26133"/>
    </source>
</evidence>
<dbReference type="Pfam" id="PF26133">
    <property type="entry name" value="DUF8039"/>
    <property type="match status" value="1"/>
</dbReference>
<feature type="domain" description="DUF8039" evidence="2">
    <location>
        <begin position="408"/>
        <end position="485"/>
    </location>
</feature>
<name>A0A9W7X7P7_9POAL</name>
<dbReference type="PANTHER" id="PTHR33018">
    <property type="entry name" value="OS10G0338966 PROTEIN-RELATED"/>
    <property type="match status" value="1"/>
</dbReference>
<feature type="compositionally biased region" description="Acidic residues" evidence="1">
    <location>
        <begin position="36"/>
        <end position="52"/>
    </location>
</feature>
<dbReference type="OrthoDB" id="676990at2759"/>
<proteinExistence type="predicted"/>
<feature type="region of interest" description="Disordered" evidence="1">
    <location>
        <begin position="1"/>
        <end position="76"/>
    </location>
</feature>
<reference evidence="3 4" key="1">
    <citation type="submission" date="2022-10" db="EMBL/GenBank/DDBJ databases">
        <title>WGS assembly of Paspalum vaginatum 540-79.</title>
        <authorList>
            <person name="Sun G."/>
            <person name="Wase N."/>
            <person name="Shu S."/>
            <person name="Jenkins J."/>
            <person name="Zhou B."/>
            <person name="Torres-Rodriguez J."/>
            <person name="Chen C."/>
            <person name="Sandor L."/>
            <person name="Plott C."/>
            <person name="Yoshinga Y."/>
            <person name="Daum C."/>
            <person name="Qi P."/>
            <person name="Barry K."/>
            <person name="Lipzen A."/>
            <person name="Berry L."/>
            <person name="Pedersen C."/>
            <person name="Gottilla T."/>
            <person name="Foltz A."/>
            <person name="Yu H."/>
            <person name="O'Malley R."/>
            <person name="Zhang C."/>
            <person name="Devos K."/>
            <person name="Sigmon B."/>
            <person name="Yu B."/>
            <person name="Obata T."/>
            <person name="Schmutz J."/>
            <person name="Schnable J."/>
        </authorList>
    </citation>
    <scope>NUCLEOTIDE SEQUENCE [LARGE SCALE GENOMIC DNA]</scope>
    <source>
        <strain evidence="4">cv. 540-79</strain>
    </source>
</reference>
<gene>
    <name evidence="3" type="ORF">BS78_K321500</name>
</gene>
<dbReference type="InterPro" id="IPR058352">
    <property type="entry name" value="DUF8039"/>
</dbReference>
<accession>A0A9W7X7P7</accession>
<dbReference type="EMBL" id="MU629889">
    <property type="protein sequence ID" value="KAJ1254818.1"/>
    <property type="molecule type" value="Genomic_DNA"/>
</dbReference>
<sequence>MDNRESEKILQQMILDGTHDDEENASHDTDAYLNLENEDTGAPENANEDTDAPNDQSASVSKKKSSGRGPTSMKNFEGRLIIEEFREDRQPLSPAEAATKSVNYCGYLVRDNVPIRFRTWRPSCLDDPHAVPNAQKAMLWEAVKEKFNVEDWTLKKMAEQFCAHKKKLYEAFKKKGKVPNFDANPKYRGHWDAFINYKLSEKGTPFSARNQESALQKEYYHSLGPGGYKASAAKWAKMEADLEQKGITPATQGWLDRLKRWYFRHHGTLVDDGTLVYKDDKAKEIAERVIEDDLSLILQNPDYPGRTRGYGNLPWKLAFSADAESYRIRHRSKAIQEARVHNLENELAQPKASIPNEVARQVAVAIESIRMQGILPPPANMHSPEDPGHTRVYRSSCASTDLPDQRYPVDEIEHRTRCELHIPAMNLTTRYHSEEIPEGYLVVSVDEVCEGYGDLELTIPGGDDERRLAEAVYGFIIWKKPLIVIRGDTKSMTADPRTRGFFMRIAEANKKKLVSNYDRMMKKAATQQKRCKLNDVPNPGEEPQATAPMLATREELDKYAKQCEVVWKYEYGKPLVKPELVKHLPTQMRTFYSWYMKKSKAKKDYLLGVRVKDTYYFNGIDLMFLEFKDIYEVYHRGALPIALVSCWVLMEIQMCRKQGIYNVGFMDPVAINQKTIIDHCDSVKERVLKFCIDQLSKKIILLPYNWELCVSHAGLRPKLKITPNFPCFRQVPGTNLCGHYVCEFIHNCMLQIRDELLPEDRIKAVQEGLKGFINNEIISSTGEFFDTGERIPPPDDYVPNL</sequence>
<evidence type="ECO:0000256" key="1">
    <source>
        <dbReference type="SAM" id="MobiDB-lite"/>
    </source>
</evidence>
<dbReference type="PANTHER" id="PTHR33018:SF34">
    <property type="entry name" value="OS02G0472350 PROTEIN"/>
    <property type="match status" value="1"/>
</dbReference>
<keyword evidence="4" id="KW-1185">Reference proteome</keyword>
<dbReference type="AlphaFoldDB" id="A0A9W7X7P7"/>
<organism evidence="3 4">
    <name type="scientific">Paspalum vaginatum</name>
    <name type="common">seashore paspalum</name>
    <dbReference type="NCBI Taxonomy" id="158149"/>
    <lineage>
        <taxon>Eukaryota</taxon>
        <taxon>Viridiplantae</taxon>
        <taxon>Streptophyta</taxon>
        <taxon>Embryophyta</taxon>
        <taxon>Tracheophyta</taxon>
        <taxon>Spermatophyta</taxon>
        <taxon>Magnoliopsida</taxon>
        <taxon>Liliopsida</taxon>
        <taxon>Poales</taxon>
        <taxon>Poaceae</taxon>
        <taxon>PACMAD clade</taxon>
        <taxon>Panicoideae</taxon>
        <taxon>Andropogonodae</taxon>
        <taxon>Paspaleae</taxon>
        <taxon>Paspalinae</taxon>
        <taxon>Paspalum</taxon>
    </lineage>
</organism>
<dbReference type="Proteomes" id="UP001164776">
    <property type="component" value="Unassembled WGS sequence"/>
</dbReference>
<comment type="caution">
    <text evidence="3">The sequence shown here is derived from an EMBL/GenBank/DDBJ whole genome shotgun (WGS) entry which is preliminary data.</text>
</comment>
<dbReference type="SUPFAM" id="SSF54001">
    <property type="entry name" value="Cysteine proteinases"/>
    <property type="match status" value="1"/>
</dbReference>
<dbReference type="InterPro" id="IPR038765">
    <property type="entry name" value="Papain-like_cys_pep_sf"/>
</dbReference>
<protein>
    <recommendedName>
        <fullName evidence="2">DUF8039 domain-containing protein</fullName>
    </recommendedName>
</protein>
<evidence type="ECO:0000313" key="4">
    <source>
        <dbReference type="Proteomes" id="UP001164776"/>
    </source>
</evidence>
<evidence type="ECO:0000313" key="3">
    <source>
        <dbReference type="EMBL" id="KAJ1254818.1"/>
    </source>
</evidence>